<protein>
    <submittedName>
        <fullName evidence="1">Uncharacterized protein</fullName>
    </submittedName>
</protein>
<accession>A0A0A8ZDI2</accession>
<reference evidence="1" key="2">
    <citation type="journal article" date="2015" name="Data Brief">
        <title>Shoot transcriptome of the giant reed, Arundo donax.</title>
        <authorList>
            <person name="Barrero R.A."/>
            <person name="Guerrero F.D."/>
            <person name="Moolhuijzen P."/>
            <person name="Goolsby J.A."/>
            <person name="Tidwell J."/>
            <person name="Bellgard S.E."/>
            <person name="Bellgard M.I."/>
        </authorList>
    </citation>
    <scope>NUCLEOTIDE SEQUENCE</scope>
    <source>
        <tissue evidence="1">Shoot tissue taken approximately 20 cm above the soil surface</tissue>
    </source>
</reference>
<dbReference type="EMBL" id="GBRH01260441">
    <property type="protein sequence ID" value="JAD37454.1"/>
    <property type="molecule type" value="Transcribed_RNA"/>
</dbReference>
<dbReference type="AlphaFoldDB" id="A0A0A8ZDI2"/>
<reference evidence="1" key="1">
    <citation type="submission" date="2014-09" db="EMBL/GenBank/DDBJ databases">
        <authorList>
            <person name="Magalhaes I.L.F."/>
            <person name="Oliveira U."/>
            <person name="Santos F.R."/>
            <person name="Vidigal T.H.D.A."/>
            <person name="Brescovit A.D."/>
            <person name="Santos A.J."/>
        </authorList>
    </citation>
    <scope>NUCLEOTIDE SEQUENCE</scope>
    <source>
        <tissue evidence="1">Shoot tissue taken approximately 20 cm above the soil surface</tissue>
    </source>
</reference>
<organism evidence="1">
    <name type="scientific">Arundo donax</name>
    <name type="common">Giant reed</name>
    <name type="synonym">Donax arundinaceus</name>
    <dbReference type="NCBI Taxonomy" id="35708"/>
    <lineage>
        <taxon>Eukaryota</taxon>
        <taxon>Viridiplantae</taxon>
        <taxon>Streptophyta</taxon>
        <taxon>Embryophyta</taxon>
        <taxon>Tracheophyta</taxon>
        <taxon>Spermatophyta</taxon>
        <taxon>Magnoliopsida</taxon>
        <taxon>Liliopsida</taxon>
        <taxon>Poales</taxon>
        <taxon>Poaceae</taxon>
        <taxon>PACMAD clade</taxon>
        <taxon>Arundinoideae</taxon>
        <taxon>Arundineae</taxon>
        <taxon>Arundo</taxon>
    </lineage>
</organism>
<sequence length="30" mass="3250">MTFRGLITLGNSAIGLATMSSHCWLPATWL</sequence>
<evidence type="ECO:0000313" key="1">
    <source>
        <dbReference type="EMBL" id="JAD37454.1"/>
    </source>
</evidence>
<name>A0A0A8ZDI2_ARUDO</name>
<proteinExistence type="predicted"/>